<dbReference type="RefSeq" id="WP_111877338.1">
    <property type="nucleotide sequence ID" value="NZ_CBCSGC010000084.1"/>
</dbReference>
<evidence type="ECO:0000313" key="2">
    <source>
        <dbReference type="Proteomes" id="UP000248856"/>
    </source>
</evidence>
<proteinExistence type="predicted"/>
<gene>
    <name evidence="1" type="ORF">AX018_101845</name>
</gene>
<dbReference type="EMBL" id="QLTA01000018">
    <property type="protein sequence ID" value="RAR82264.1"/>
    <property type="molecule type" value="Genomic_DNA"/>
</dbReference>
<sequence>MNDFVDTRDWPLVGLHMPQRVPDERADALMAQLEALYARAEPHVLLMDGAEQPRQSAGFMAAYTRWSRQSFALQQRYCLGAVRIVEDEAQRREYVRKADAWNASGQAPYPYRIVATHSEARAQAHAWLARSRAAGTESAGPAPER</sequence>
<dbReference type="AlphaFoldDB" id="A0A328Z991"/>
<dbReference type="Proteomes" id="UP000248856">
    <property type="component" value="Unassembled WGS sequence"/>
</dbReference>
<comment type="caution">
    <text evidence="1">The sequence shown here is derived from an EMBL/GenBank/DDBJ whole genome shotgun (WGS) entry which is preliminary data.</text>
</comment>
<protein>
    <submittedName>
        <fullName evidence="1">Uncharacterized protein</fullName>
    </submittedName>
</protein>
<organism evidence="1 2">
    <name type="scientific">Paracidovorax anthurii</name>
    <dbReference type="NCBI Taxonomy" id="78229"/>
    <lineage>
        <taxon>Bacteria</taxon>
        <taxon>Pseudomonadati</taxon>
        <taxon>Pseudomonadota</taxon>
        <taxon>Betaproteobacteria</taxon>
        <taxon>Burkholderiales</taxon>
        <taxon>Comamonadaceae</taxon>
        <taxon>Paracidovorax</taxon>
    </lineage>
</organism>
<accession>A0A328Z991</accession>
<keyword evidence="2" id="KW-1185">Reference proteome</keyword>
<reference evidence="1 2" key="1">
    <citation type="submission" date="2018-06" db="EMBL/GenBank/DDBJ databases">
        <title>Genomic Encyclopedia of Archaeal and Bacterial Type Strains, Phase II (KMG-II): from individual species to whole genera.</title>
        <authorList>
            <person name="Goeker M."/>
        </authorList>
    </citation>
    <scope>NUCLEOTIDE SEQUENCE [LARGE SCALE GENOMIC DNA]</scope>
    <source>
        <strain evidence="1 2">CFPB 3232</strain>
    </source>
</reference>
<name>A0A328Z991_9BURK</name>
<evidence type="ECO:0000313" key="1">
    <source>
        <dbReference type="EMBL" id="RAR82264.1"/>
    </source>
</evidence>
<dbReference type="OrthoDB" id="8003101at2"/>